<organism evidence="1 2">
    <name type="scientific">Vibrio coralliirubri</name>
    <dbReference type="NCBI Taxonomy" id="1516159"/>
    <lineage>
        <taxon>Bacteria</taxon>
        <taxon>Pseudomonadati</taxon>
        <taxon>Pseudomonadota</taxon>
        <taxon>Gammaproteobacteria</taxon>
        <taxon>Vibrionales</taxon>
        <taxon>Vibrionaceae</taxon>
        <taxon>Vibrio</taxon>
    </lineage>
</organism>
<proteinExistence type="predicted"/>
<keyword evidence="2" id="KW-1185">Reference proteome</keyword>
<dbReference type="EMBL" id="CCKJ01000051">
    <property type="protein sequence ID" value="CDT89994.1"/>
    <property type="molecule type" value="Genomic_DNA"/>
</dbReference>
<dbReference type="Proteomes" id="UP000041625">
    <property type="component" value="Unassembled WGS sequence"/>
</dbReference>
<evidence type="ECO:0000313" key="1">
    <source>
        <dbReference type="EMBL" id="CDT89994.1"/>
    </source>
</evidence>
<sequence length="41" mass="4678">MLPLVKLELVLPSFIYPALLDPVELHAEMVRAAKIARKIFM</sequence>
<evidence type="ECO:0000313" key="2">
    <source>
        <dbReference type="Proteomes" id="UP000041625"/>
    </source>
</evidence>
<gene>
    <name evidence="1" type="ORF">VCR31J2_1440069</name>
</gene>
<name>A0AA86XVB2_9VIBR</name>
<dbReference type="AlphaFoldDB" id="A0AA86XVB2"/>
<accession>A0AA86XVB2</accession>
<comment type="caution">
    <text evidence="1">The sequence shown here is derived from an EMBL/GenBank/DDBJ whole genome shotgun (WGS) entry which is preliminary data.</text>
</comment>
<reference evidence="1 2" key="1">
    <citation type="submission" date="2014-06" db="EMBL/GenBank/DDBJ databases">
        <authorList>
            <person name="Le Roux F."/>
        </authorList>
    </citation>
    <scope>NUCLEOTIDE SEQUENCE [LARGE SCALE GENOMIC DNA]</scope>
    <source>
        <strain evidence="1 2">J2-31</strain>
    </source>
</reference>
<protein>
    <submittedName>
        <fullName evidence="1">Uncharacterized protein</fullName>
    </submittedName>
</protein>